<dbReference type="GO" id="GO:0000122">
    <property type="term" value="P:negative regulation of transcription by RNA polymerase II"/>
    <property type="evidence" value="ECO:0007669"/>
    <property type="project" value="TreeGrafter"/>
</dbReference>
<reference evidence="3" key="1">
    <citation type="submission" date="2020-06" db="EMBL/GenBank/DDBJ databases">
        <title>Draft genome of Bugula neritina, a colonial animal packing powerful symbionts and potential medicines.</title>
        <authorList>
            <person name="Rayko M."/>
        </authorList>
    </citation>
    <scope>NUCLEOTIDE SEQUENCE [LARGE SCALE GENOMIC DNA]</scope>
    <source>
        <strain evidence="3">Kwan_BN1</strain>
    </source>
</reference>
<evidence type="ECO:0000313" key="3">
    <source>
        <dbReference type="EMBL" id="KAF6030492.1"/>
    </source>
</evidence>
<protein>
    <recommendedName>
        <fullName evidence="2">RAWUL domain-containing protein</fullName>
    </recommendedName>
</protein>
<dbReference type="CDD" id="cd17082">
    <property type="entry name" value="RAWUL_PCGF2_like"/>
    <property type="match status" value="1"/>
</dbReference>
<dbReference type="Pfam" id="PF16207">
    <property type="entry name" value="RAWUL"/>
    <property type="match status" value="1"/>
</dbReference>
<dbReference type="Gene3D" id="3.10.20.90">
    <property type="entry name" value="Phosphatidylinositol 3-kinase Catalytic Subunit, Chain A, domain 1"/>
    <property type="match status" value="1"/>
</dbReference>
<feature type="compositionally biased region" description="Polar residues" evidence="1">
    <location>
        <begin position="167"/>
        <end position="200"/>
    </location>
</feature>
<dbReference type="InterPro" id="IPR032443">
    <property type="entry name" value="RAWUL"/>
</dbReference>
<feature type="region of interest" description="Disordered" evidence="1">
    <location>
        <begin position="167"/>
        <end position="225"/>
    </location>
</feature>
<dbReference type="PANTHER" id="PTHR10825">
    <property type="entry name" value="RING FINGER DOMAIN-CONTAINING, POLYCOMB GROUP COMPONENT"/>
    <property type="match status" value="1"/>
</dbReference>
<gene>
    <name evidence="3" type="ORF">EB796_011201</name>
</gene>
<dbReference type="AlphaFoldDB" id="A0A7J7JVS8"/>
<accession>A0A7J7JVS8</accession>
<proteinExistence type="predicted"/>
<dbReference type="GO" id="GO:1990841">
    <property type="term" value="F:promoter-specific chromatin binding"/>
    <property type="evidence" value="ECO:0007669"/>
    <property type="project" value="TreeGrafter"/>
</dbReference>
<dbReference type="PANTHER" id="PTHR10825:SF72">
    <property type="entry name" value="UBIQUITIN-LIKE DOMAIN-CONTAINING PROTEIN"/>
    <property type="match status" value="1"/>
</dbReference>
<dbReference type="Proteomes" id="UP000593567">
    <property type="component" value="Unassembled WGS sequence"/>
</dbReference>
<comment type="caution">
    <text evidence="3">The sequence shown here is derived from an EMBL/GenBank/DDBJ whole genome shotgun (WGS) entry which is preliminary data.</text>
</comment>
<keyword evidence="4" id="KW-1185">Reference proteome</keyword>
<feature type="domain" description="RAWUL" evidence="2">
    <location>
        <begin position="29"/>
        <end position="91"/>
    </location>
</feature>
<evidence type="ECO:0000259" key="2">
    <source>
        <dbReference type="Pfam" id="PF16207"/>
    </source>
</evidence>
<name>A0A7J7JVS8_BUGNE</name>
<dbReference type="GO" id="GO:0035102">
    <property type="term" value="C:PRC1 complex"/>
    <property type="evidence" value="ECO:0007669"/>
    <property type="project" value="TreeGrafter"/>
</dbReference>
<sequence>MALVHSLKCGEAKLIQPSTEEAAGPATIYLRCPATFTVSGIKKLLRAKFDLALDFLIDVFHSDESLSDDYTLMDVAYIYTWRRRGPLKVFYTIYQFDPVAAEQHKLAPTTPTPSADTRSTSVFELSDTVTITELVKTAERKQLPGATNSDPSLISRSKELPEAKNQTLDIPFSTSQNETSANDNITQSEETLMEVQSSPVPSVLPATGVTAATNSNSGVKADDSL</sequence>
<organism evidence="3 4">
    <name type="scientific">Bugula neritina</name>
    <name type="common">Brown bryozoan</name>
    <name type="synonym">Sertularia neritina</name>
    <dbReference type="NCBI Taxonomy" id="10212"/>
    <lineage>
        <taxon>Eukaryota</taxon>
        <taxon>Metazoa</taxon>
        <taxon>Spiralia</taxon>
        <taxon>Lophotrochozoa</taxon>
        <taxon>Bryozoa</taxon>
        <taxon>Gymnolaemata</taxon>
        <taxon>Cheilostomatida</taxon>
        <taxon>Flustrina</taxon>
        <taxon>Buguloidea</taxon>
        <taxon>Bugulidae</taxon>
        <taxon>Bugula</taxon>
    </lineage>
</organism>
<evidence type="ECO:0000313" key="4">
    <source>
        <dbReference type="Proteomes" id="UP000593567"/>
    </source>
</evidence>
<evidence type="ECO:0000256" key="1">
    <source>
        <dbReference type="SAM" id="MobiDB-lite"/>
    </source>
</evidence>
<dbReference type="OrthoDB" id="1305878at2759"/>
<dbReference type="EMBL" id="VXIV02001702">
    <property type="protein sequence ID" value="KAF6030492.1"/>
    <property type="molecule type" value="Genomic_DNA"/>
</dbReference>